<feature type="chain" id="PRO_5022246439" evidence="1">
    <location>
        <begin position="25"/>
        <end position="103"/>
    </location>
</feature>
<gene>
    <name evidence="2" type="ORF">CDV28_10611</name>
</gene>
<sequence length="103" mass="11729">MKKMSASLVAAIFMLAFFISHSSAAETKIDPSILKIINEIVLKMQQDTMAATYAEMPFKNQMRGKMIVQNASKNYMQSVIQPQMMQKNMGAEKLKLMNRMSQF</sequence>
<organism evidence="2 3">
    <name type="scientific">Candidatus Electronema aureum</name>
    <dbReference type="NCBI Taxonomy" id="2005002"/>
    <lineage>
        <taxon>Bacteria</taxon>
        <taxon>Pseudomonadati</taxon>
        <taxon>Thermodesulfobacteriota</taxon>
        <taxon>Desulfobulbia</taxon>
        <taxon>Desulfobulbales</taxon>
        <taxon>Desulfobulbaceae</taxon>
        <taxon>Candidatus Electronema</taxon>
    </lineage>
</organism>
<evidence type="ECO:0000256" key="1">
    <source>
        <dbReference type="SAM" id="SignalP"/>
    </source>
</evidence>
<accession>A0A521G344</accession>
<reference evidence="2" key="1">
    <citation type="submission" date="2017-07" db="EMBL/GenBank/DDBJ databases">
        <title>The cable genome - Insights into the physiology and evolution of filamentous bacteria capable of sulfide oxidation via long distance electron transfer.</title>
        <authorList>
            <person name="Thorup C."/>
            <person name="Bjerg J.T."/>
            <person name="Schreiber L."/>
            <person name="Nielsen L.P."/>
            <person name="Kjeldsen K.U."/>
            <person name="Boesen T."/>
            <person name="Boggild A."/>
            <person name="Meysman F."/>
            <person name="Geelhoed J."/>
            <person name="Schramm A."/>
        </authorList>
    </citation>
    <scope>NUCLEOTIDE SEQUENCE [LARGE SCALE GENOMIC DNA]</scope>
    <source>
        <strain evidence="2">GS</strain>
    </source>
</reference>
<name>A0A521G344_9BACT</name>
<dbReference type="Proteomes" id="UP000316238">
    <property type="component" value="Unassembled WGS sequence"/>
</dbReference>
<evidence type="ECO:0000313" key="3">
    <source>
        <dbReference type="Proteomes" id="UP000316238"/>
    </source>
</evidence>
<comment type="caution">
    <text evidence="2">The sequence shown here is derived from an EMBL/GenBank/DDBJ whole genome shotgun (WGS) entry which is preliminary data.</text>
</comment>
<protein>
    <submittedName>
        <fullName evidence="2">Uncharacterized protein</fullName>
    </submittedName>
</protein>
<evidence type="ECO:0000313" key="2">
    <source>
        <dbReference type="EMBL" id="TAA75456.1"/>
    </source>
</evidence>
<dbReference type="AlphaFoldDB" id="A0A521G344"/>
<keyword evidence="3" id="KW-1185">Reference proteome</keyword>
<proteinExistence type="predicted"/>
<dbReference type="EMBL" id="NQJD01000006">
    <property type="protein sequence ID" value="TAA75456.1"/>
    <property type="molecule type" value="Genomic_DNA"/>
</dbReference>
<keyword evidence="1" id="KW-0732">Signal</keyword>
<feature type="signal peptide" evidence="1">
    <location>
        <begin position="1"/>
        <end position="24"/>
    </location>
</feature>